<evidence type="ECO:0000256" key="1">
    <source>
        <dbReference type="PIRSR" id="PIRSR640198-1"/>
    </source>
</evidence>
<keyword evidence="2" id="KW-0067">ATP-binding</keyword>
<keyword evidence="2" id="KW-0547">Nucleotide-binding</keyword>
<reference evidence="5 6" key="1">
    <citation type="journal article" date="2017" name="BMC Genomics">
        <title>Comparative genomic and phylogenomic analyses of the Bifidobacteriaceae family.</title>
        <authorList>
            <person name="Lugli G.A."/>
            <person name="Milani C."/>
            <person name="Turroni F."/>
            <person name="Duranti S."/>
            <person name="Mancabelli L."/>
            <person name="Mangifesta M."/>
            <person name="Ferrario C."/>
            <person name="Modesto M."/>
            <person name="Mattarelli P."/>
            <person name="Jiri K."/>
            <person name="van Sinderen D."/>
            <person name="Ventura M."/>
        </authorList>
    </citation>
    <scope>NUCLEOTIDE SEQUENCE [LARGE SCALE GENOMIC DNA]</scope>
    <source>
        <strain evidence="5 6">DSM 100196</strain>
    </source>
</reference>
<comment type="caution">
    <text evidence="5">The sequence shown here is derived from an EMBL/GenBank/DDBJ whole genome shotgun (WGS) entry which is preliminary data.</text>
</comment>
<evidence type="ECO:0000313" key="6">
    <source>
        <dbReference type="Proteomes" id="UP000216871"/>
    </source>
</evidence>
<dbReference type="GO" id="GO:0005524">
    <property type="term" value="F:ATP binding"/>
    <property type="evidence" value="ECO:0007669"/>
    <property type="project" value="UniProtKB-KW"/>
</dbReference>
<feature type="domain" description="Fido" evidence="4">
    <location>
        <begin position="149"/>
        <end position="298"/>
    </location>
</feature>
<accession>A0A261FQ05</accession>
<name>A0A261FQ05_9BIFI</name>
<protein>
    <submittedName>
        <fullName evidence="5">Cell division protein Fic</fullName>
    </submittedName>
</protein>
<keyword evidence="5" id="KW-0131">Cell cycle</keyword>
<feature type="binding site" evidence="2">
    <location>
        <begin position="276"/>
        <end position="277"/>
    </location>
    <ligand>
        <name>ATP</name>
        <dbReference type="ChEBI" id="CHEBI:30616"/>
    </ligand>
</feature>
<sequence length="450" mass="50415">MEYRSLARVFHADRTNNAFNNHAKLARQRLEADSTFRTGVVTPLGELYAATPRETSLLMEKILLAERRISRLWNQFPGVMRWDYIRHSISEELFATNEMEGVRSTRKETREAVAAAEKARKGGDDAKARFSEFAKLYLHLTDRDSALPSGIADIRDIYDKVVLDEIDKNDKPDGELFRKGDVEIQGPHGLAIHNGVTGESNISALLTSMIHLATSDEIPRLPAAIMSHFLFEYIHPFYDGNGRTGRYLLALYLNHDLTMPTVLSLSRTIAENKNAYYKAFMEAEGKLNCGELTFFVNTILGFIQRAQDELIDELEVRVDRLGKGEAVCDQLERKHGLSAKAVSILYGVIQEEMFDSSKSMTLDDAAYHIGLSKQSARKYVGELMDMGLVIQSGKRPLKIRASESLKGILDAGIGEDGGEHGDKTQQQEEAGGRPGRRLQRLLPQPVDELT</sequence>
<dbReference type="PANTHER" id="PTHR13504">
    <property type="entry name" value="FIDO DOMAIN-CONTAINING PROTEIN DDB_G0283145"/>
    <property type="match status" value="1"/>
</dbReference>
<dbReference type="GO" id="GO:0051301">
    <property type="term" value="P:cell division"/>
    <property type="evidence" value="ECO:0007669"/>
    <property type="project" value="UniProtKB-KW"/>
</dbReference>
<proteinExistence type="predicted"/>
<evidence type="ECO:0000259" key="4">
    <source>
        <dbReference type="PROSITE" id="PS51459"/>
    </source>
</evidence>
<feature type="compositionally biased region" description="Basic and acidic residues" evidence="3">
    <location>
        <begin position="417"/>
        <end position="426"/>
    </location>
</feature>
<feature type="compositionally biased region" description="Low complexity" evidence="3">
    <location>
        <begin position="440"/>
        <end position="450"/>
    </location>
</feature>
<feature type="binding site" evidence="2">
    <location>
        <begin position="239"/>
        <end position="246"/>
    </location>
    <ligand>
        <name>ATP</name>
        <dbReference type="ChEBI" id="CHEBI:30616"/>
    </ligand>
</feature>
<dbReference type="InterPro" id="IPR036597">
    <property type="entry name" value="Fido-like_dom_sf"/>
</dbReference>
<dbReference type="AlphaFoldDB" id="A0A261FQ05"/>
<gene>
    <name evidence="5" type="ORF">BMYO_0536</name>
</gene>
<dbReference type="Pfam" id="PF02661">
    <property type="entry name" value="Fic"/>
    <property type="match status" value="1"/>
</dbReference>
<dbReference type="SUPFAM" id="SSF140931">
    <property type="entry name" value="Fic-like"/>
    <property type="match status" value="1"/>
</dbReference>
<keyword evidence="5" id="KW-0132">Cell division</keyword>
<feature type="region of interest" description="Disordered" evidence="3">
    <location>
        <begin position="410"/>
        <end position="450"/>
    </location>
</feature>
<feature type="binding site" evidence="2">
    <location>
        <position position="288"/>
    </location>
    <ligand>
        <name>ATP</name>
        <dbReference type="ChEBI" id="CHEBI:30616"/>
    </ligand>
</feature>
<evidence type="ECO:0000256" key="2">
    <source>
        <dbReference type="PIRSR" id="PIRSR640198-2"/>
    </source>
</evidence>
<dbReference type="Gene3D" id="1.10.3290.10">
    <property type="entry name" value="Fido-like domain"/>
    <property type="match status" value="1"/>
</dbReference>
<dbReference type="PROSITE" id="PS51459">
    <property type="entry name" value="FIDO"/>
    <property type="match status" value="1"/>
</dbReference>
<organism evidence="5 6">
    <name type="scientific">Bifidobacterium myosotis</name>
    <dbReference type="NCBI Taxonomy" id="1630166"/>
    <lineage>
        <taxon>Bacteria</taxon>
        <taxon>Bacillati</taxon>
        <taxon>Actinomycetota</taxon>
        <taxon>Actinomycetes</taxon>
        <taxon>Bifidobacteriales</taxon>
        <taxon>Bifidobacteriaceae</taxon>
        <taxon>Bifidobacterium</taxon>
    </lineage>
</organism>
<dbReference type="InterPro" id="IPR003812">
    <property type="entry name" value="Fido"/>
</dbReference>
<dbReference type="InterPro" id="IPR040198">
    <property type="entry name" value="Fido_containing"/>
</dbReference>
<dbReference type="EMBL" id="MWWW01000004">
    <property type="protein sequence ID" value="OZG61237.1"/>
    <property type="molecule type" value="Genomic_DNA"/>
</dbReference>
<keyword evidence="6" id="KW-1185">Reference proteome</keyword>
<evidence type="ECO:0000313" key="5">
    <source>
        <dbReference type="EMBL" id="OZG61237.1"/>
    </source>
</evidence>
<dbReference type="PANTHER" id="PTHR13504:SF40">
    <property type="entry name" value="FIDO DOMAIN-CONTAINING PROTEIN"/>
    <property type="match status" value="1"/>
</dbReference>
<dbReference type="Proteomes" id="UP000216871">
    <property type="component" value="Unassembled WGS sequence"/>
</dbReference>
<feature type="active site" evidence="1">
    <location>
        <position position="235"/>
    </location>
</feature>
<evidence type="ECO:0000256" key="3">
    <source>
        <dbReference type="SAM" id="MobiDB-lite"/>
    </source>
</evidence>